<feature type="transmembrane region" description="Helical" evidence="2">
    <location>
        <begin position="12"/>
        <end position="31"/>
    </location>
</feature>
<dbReference type="Proteomes" id="UP000321577">
    <property type="component" value="Unassembled WGS sequence"/>
</dbReference>
<proteinExistence type="predicted"/>
<evidence type="ECO:0000256" key="1">
    <source>
        <dbReference type="SAM" id="MobiDB-lite"/>
    </source>
</evidence>
<protein>
    <submittedName>
        <fullName evidence="3">Uncharacterized protein</fullName>
    </submittedName>
</protein>
<evidence type="ECO:0000256" key="2">
    <source>
        <dbReference type="SAM" id="Phobius"/>
    </source>
</evidence>
<keyword evidence="2" id="KW-1133">Transmembrane helix</keyword>
<accession>A0A512MI47</accession>
<name>A0A512MI47_9BACT</name>
<comment type="caution">
    <text evidence="3">The sequence shown here is derived from an EMBL/GenBank/DDBJ whole genome shotgun (WGS) entry which is preliminary data.</text>
</comment>
<evidence type="ECO:0000313" key="4">
    <source>
        <dbReference type="Proteomes" id="UP000321577"/>
    </source>
</evidence>
<dbReference type="RefSeq" id="WP_146856264.1">
    <property type="nucleotide sequence ID" value="NZ_BKAG01000099.1"/>
</dbReference>
<sequence>MKQHLLQLTGRSIGLIAIFILIIGYALLPASCTLTPEQQQRLQAISVPVTSLLSTAAVQRGWIQPGDKILIQRGVAVVTSAEDSETKLYRLAEIGLEQAQRQGTVTEGDVIELKNASQATITHPADVQESVPSPSPATPLSIQDASHPDHANPSLLNPTK</sequence>
<organism evidence="3 4">
    <name type="scientific">Brevifollis gellanilyticus</name>
    <dbReference type="NCBI Taxonomy" id="748831"/>
    <lineage>
        <taxon>Bacteria</taxon>
        <taxon>Pseudomonadati</taxon>
        <taxon>Verrucomicrobiota</taxon>
        <taxon>Verrucomicrobiia</taxon>
        <taxon>Verrucomicrobiales</taxon>
        <taxon>Verrucomicrobiaceae</taxon>
    </lineage>
</organism>
<keyword evidence="2" id="KW-0812">Transmembrane</keyword>
<reference evidence="3 4" key="1">
    <citation type="submission" date="2019-07" db="EMBL/GenBank/DDBJ databases">
        <title>Whole genome shotgun sequence of Brevifollis gellanilyticus NBRC 108608.</title>
        <authorList>
            <person name="Hosoyama A."/>
            <person name="Uohara A."/>
            <person name="Ohji S."/>
            <person name="Ichikawa N."/>
        </authorList>
    </citation>
    <scope>NUCLEOTIDE SEQUENCE [LARGE SCALE GENOMIC DNA]</scope>
    <source>
        <strain evidence="3 4">NBRC 108608</strain>
    </source>
</reference>
<feature type="region of interest" description="Disordered" evidence="1">
    <location>
        <begin position="122"/>
        <end position="160"/>
    </location>
</feature>
<dbReference type="AlphaFoldDB" id="A0A512MI47"/>
<keyword evidence="2" id="KW-0472">Membrane</keyword>
<evidence type="ECO:0000313" key="3">
    <source>
        <dbReference type="EMBL" id="GEP46416.1"/>
    </source>
</evidence>
<keyword evidence="4" id="KW-1185">Reference proteome</keyword>
<gene>
    <name evidence="3" type="ORF">BGE01nite_57070</name>
</gene>
<dbReference type="EMBL" id="BKAG01000099">
    <property type="protein sequence ID" value="GEP46416.1"/>
    <property type="molecule type" value="Genomic_DNA"/>
</dbReference>